<dbReference type="CDD" id="cd17574">
    <property type="entry name" value="REC_OmpR"/>
    <property type="match status" value="1"/>
</dbReference>
<dbReference type="EMBL" id="CP030118">
    <property type="protein sequence ID" value="QDL07335.1"/>
    <property type="molecule type" value="Genomic_DNA"/>
</dbReference>
<name>A0A856M861_9CYAN</name>
<dbReference type="Pfam" id="PF00072">
    <property type="entry name" value="Response_reg"/>
    <property type="match status" value="1"/>
</dbReference>
<dbReference type="PROSITE" id="PS50110">
    <property type="entry name" value="RESPONSE_REGULATORY"/>
    <property type="match status" value="1"/>
</dbReference>
<gene>
    <name evidence="5" type="ORF">DP114_04930</name>
</gene>
<evidence type="ECO:0000259" key="4">
    <source>
        <dbReference type="PROSITE" id="PS50110"/>
    </source>
</evidence>
<evidence type="ECO:0000313" key="6">
    <source>
        <dbReference type="Proteomes" id="UP000503129"/>
    </source>
</evidence>
<evidence type="ECO:0000256" key="3">
    <source>
        <dbReference type="PROSITE-ProRule" id="PRU00169"/>
    </source>
</evidence>
<dbReference type="PANTHER" id="PTHR44591">
    <property type="entry name" value="STRESS RESPONSE REGULATOR PROTEIN 1"/>
    <property type="match status" value="1"/>
</dbReference>
<dbReference type="Proteomes" id="UP000503129">
    <property type="component" value="Chromosome"/>
</dbReference>
<feature type="modified residue" description="4-aspartylphosphate" evidence="3">
    <location>
        <position position="52"/>
    </location>
</feature>
<keyword evidence="6" id="KW-1185">Reference proteome</keyword>
<feature type="domain" description="Response regulatory" evidence="4">
    <location>
        <begin position="3"/>
        <end position="119"/>
    </location>
</feature>
<proteinExistence type="predicted"/>
<dbReference type="RefSeq" id="WP_169265024.1">
    <property type="nucleotide sequence ID" value="NZ_CAWOXK010000001.1"/>
</dbReference>
<protein>
    <submittedName>
        <fullName evidence="5">Two-component system response regulator</fullName>
    </submittedName>
</protein>
<dbReference type="Gene3D" id="3.40.50.2300">
    <property type="match status" value="1"/>
</dbReference>
<dbReference type="PANTHER" id="PTHR44591:SF14">
    <property type="entry name" value="PROTEIN PILG"/>
    <property type="match status" value="1"/>
</dbReference>
<dbReference type="InterPro" id="IPR050595">
    <property type="entry name" value="Bact_response_regulator"/>
</dbReference>
<dbReference type="AlphaFoldDB" id="A0A856M861"/>
<accession>A0A856M861</accession>
<dbReference type="SMART" id="SM00448">
    <property type="entry name" value="REC"/>
    <property type="match status" value="1"/>
</dbReference>
<evidence type="ECO:0000313" key="5">
    <source>
        <dbReference type="EMBL" id="QDL07335.1"/>
    </source>
</evidence>
<keyword evidence="1 3" id="KW-0597">Phosphoprotein</keyword>
<evidence type="ECO:0000256" key="1">
    <source>
        <dbReference type="ARBA" id="ARBA00022553"/>
    </source>
</evidence>
<reference evidence="5 6" key="1">
    <citation type="submission" date="2018-06" db="EMBL/GenBank/DDBJ databases">
        <title>Comparative genomics of Brasilonema spp. strains.</title>
        <authorList>
            <person name="Alvarenga D.O."/>
            <person name="Fiore M.F."/>
            <person name="Varani A.M."/>
        </authorList>
    </citation>
    <scope>NUCLEOTIDE SEQUENCE [LARGE SCALE GENOMIC DNA]</scope>
    <source>
        <strain evidence="5 6">CENA114</strain>
    </source>
</reference>
<dbReference type="KEGG" id="bsen:DP114_04930"/>
<dbReference type="SUPFAM" id="SSF52172">
    <property type="entry name" value="CheY-like"/>
    <property type="match status" value="1"/>
</dbReference>
<evidence type="ECO:0000256" key="2">
    <source>
        <dbReference type="ARBA" id="ARBA00023012"/>
    </source>
</evidence>
<keyword evidence="2" id="KW-0902">Two-component regulatory system</keyword>
<dbReference type="GO" id="GO:0000160">
    <property type="term" value="P:phosphorelay signal transduction system"/>
    <property type="evidence" value="ECO:0007669"/>
    <property type="project" value="UniProtKB-KW"/>
</dbReference>
<organism evidence="5 6">
    <name type="scientific">Brasilonema sennae CENA114</name>
    <dbReference type="NCBI Taxonomy" id="415709"/>
    <lineage>
        <taxon>Bacteria</taxon>
        <taxon>Bacillati</taxon>
        <taxon>Cyanobacteriota</taxon>
        <taxon>Cyanophyceae</taxon>
        <taxon>Nostocales</taxon>
        <taxon>Scytonemataceae</taxon>
        <taxon>Brasilonema</taxon>
        <taxon>Bromeliae group (in: Brasilonema)</taxon>
    </lineage>
</organism>
<dbReference type="InterPro" id="IPR001789">
    <property type="entry name" value="Sig_transdc_resp-reg_receiver"/>
</dbReference>
<sequence length="130" mass="14417">MTTVLLVEDSLTETQVLTSYLKQAGLTVVTAISSEEAQLKLQFQTPDLVIIDVILPGQSGFELCRELKTNANTQGIPVVMCSTKGTEADKLWGSMLGADAYIPKPVNHQHLVQTIQQLTSQLQYWRRKIT</sequence>
<dbReference type="InterPro" id="IPR011006">
    <property type="entry name" value="CheY-like_superfamily"/>
</dbReference>